<dbReference type="InterPro" id="IPR031340">
    <property type="entry name" value="RsmF_methylt_CI"/>
</dbReference>
<evidence type="ECO:0000256" key="2">
    <source>
        <dbReference type="ARBA" id="ARBA00022603"/>
    </source>
</evidence>
<dbReference type="PROSITE" id="PS51686">
    <property type="entry name" value="SAM_MT_RSMB_NOP"/>
    <property type="match status" value="1"/>
</dbReference>
<evidence type="ECO:0000259" key="7">
    <source>
        <dbReference type="PROSITE" id="PS51686"/>
    </source>
</evidence>
<comment type="caution">
    <text evidence="6">Lacks conserved residue(s) required for the propagation of feature annotation.</text>
</comment>
<keyword evidence="1" id="KW-0963">Cytoplasm</keyword>
<evidence type="ECO:0000313" key="8">
    <source>
        <dbReference type="EMBL" id="EEU98709.1"/>
    </source>
</evidence>
<dbReference type="Pfam" id="PF13636">
    <property type="entry name" value="Methyltranf_PUA"/>
    <property type="match status" value="1"/>
</dbReference>
<dbReference type="InterPro" id="IPR001678">
    <property type="entry name" value="MeTrfase_RsmB-F_NOP2_dom"/>
</dbReference>
<dbReference type="GO" id="GO:0008173">
    <property type="term" value="F:RNA methyltransferase activity"/>
    <property type="evidence" value="ECO:0007669"/>
    <property type="project" value="InterPro"/>
</dbReference>
<dbReference type="InterPro" id="IPR049560">
    <property type="entry name" value="MeTrfase_RsmB-F_NOP2_cat"/>
</dbReference>
<proteinExistence type="inferred from homology"/>
<dbReference type="HOGENOM" id="CLU_476145_0_0_9"/>
<dbReference type="Pfam" id="PF01189">
    <property type="entry name" value="Methyltr_RsmB-F"/>
    <property type="match status" value="1"/>
</dbReference>
<dbReference type="InterPro" id="IPR031341">
    <property type="entry name" value="Methyltr_RsmF_N"/>
</dbReference>
<dbReference type="GO" id="GO:0003723">
    <property type="term" value="F:RNA binding"/>
    <property type="evidence" value="ECO:0007669"/>
    <property type="project" value="UniProtKB-UniRule"/>
</dbReference>
<accession>C7GHJ9</accession>
<comment type="similarity">
    <text evidence="6">Belongs to the class I-like SAM-binding methyltransferase superfamily. RsmB/NOP family.</text>
</comment>
<dbReference type="InterPro" id="IPR027391">
    <property type="entry name" value="Nol1_Nop2_Fmu_2"/>
</dbReference>
<feature type="binding site" evidence="6">
    <location>
        <begin position="197"/>
        <end position="203"/>
    </location>
    <ligand>
        <name>S-adenosyl-L-methionine</name>
        <dbReference type="ChEBI" id="CHEBI:59789"/>
    </ligand>
</feature>
<organism evidence="8 9">
    <name type="scientific">Roseburia intestinalis L1-82</name>
    <dbReference type="NCBI Taxonomy" id="536231"/>
    <lineage>
        <taxon>Bacteria</taxon>
        <taxon>Bacillati</taxon>
        <taxon>Bacillota</taxon>
        <taxon>Clostridia</taxon>
        <taxon>Lachnospirales</taxon>
        <taxon>Lachnospiraceae</taxon>
        <taxon>Roseburia</taxon>
    </lineage>
</organism>
<dbReference type="Proteomes" id="UP000004828">
    <property type="component" value="Unassembled WGS sequence"/>
</dbReference>
<dbReference type="GO" id="GO:0001510">
    <property type="term" value="P:RNA methylation"/>
    <property type="evidence" value="ECO:0007669"/>
    <property type="project" value="InterPro"/>
</dbReference>
<name>C7GHJ9_9FIRM</name>
<dbReference type="EMBL" id="ABYJ02000297">
    <property type="protein sequence ID" value="EEU98709.1"/>
    <property type="molecule type" value="Genomic_DNA"/>
</dbReference>
<evidence type="ECO:0000256" key="1">
    <source>
        <dbReference type="ARBA" id="ARBA00022490"/>
    </source>
</evidence>
<dbReference type="PRINTS" id="PR02008">
    <property type="entry name" value="RCMTFAMILY"/>
</dbReference>
<dbReference type="Pfam" id="PF17125">
    <property type="entry name" value="Methyltr_RsmF_N"/>
    <property type="match status" value="1"/>
</dbReference>
<feature type="binding site" evidence="6">
    <location>
        <position position="230"/>
    </location>
    <ligand>
        <name>S-adenosyl-L-methionine</name>
        <dbReference type="ChEBI" id="CHEBI:59789"/>
    </ligand>
</feature>
<evidence type="ECO:0000256" key="4">
    <source>
        <dbReference type="ARBA" id="ARBA00022691"/>
    </source>
</evidence>
<dbReference type="AlphaFoldDB" id="C7GHJ9"/>
<sequence length="572" mass="64563">QLFASKYKLYLPTEEELREEIEAQKAVFIYSRKKRKSKTRRKILCSCMGSRILLRKTRREILCSCMGSRILLRKTRRIKMLPQAFLNRMESMLGNEYPAFLESYDKDKYQALRLNSIKGDTAQMKEKVPFSLQPVAWAKDGFYYEKDDTPGKHPLHEAGVYYIQEPSAMAPVSYLMEDYDVVQKEAADCQERILDLCAAPGGKSTQIAARMHEMYTSGKWKEQGLLICNEIHPARAKILSENVERMGIANAMVTNESPQRLAEVFEDYFTRILVDAPCSGEGMFRKNEAACEEWSPENVSLCAERQDGILDCAASMLAPGGRIVYSTCTFAPAENEGSMTRFLLRHPEFRIVEVKKADGMSAGVPEWAYFREKMGQVLPEIAQTIRLWPQHLNGEGHYLAVLEKEGTLRQGYCRNGEEKGIPAKDLKVPGKGIVEFLDFAKDTLDPQTLAGLEKNGTYVKFGDQLYLAPKGMPSVKGLKVLRPGLHLGTVKKNRMEPSHALALALKKEQVRYTADLASDGEVIRGYLNGGTFSYEGEKGWYLIMADGFSSGWGKLAGGIMKNHYPKGLRKMW</sequence>
<dbReference type="Gene3D" id="3.40.50.150">
    <property type="entry name" value="Vaccinia Virus protein VP39"/>
    <property type="match status" value="1"/>
</dbReference>
<feature type="binding site" evidence="6">
    <location>
        <position position="275"/>
    </location>
    <ligand>
        <name>S-adenosyl-L-methionine</name>
        <dbReference type="ChEBI" id="CHEBI:59789"/>
    </ligand>
</feature>
<dbReference type="CDD" id="cd21147">
    <property type="entry name" value="RsmF_methylt_CTD1"/>
    <property type="match status" value="1"/>
</dbReference>
<keyword evidence="2 6" id="KW-0489">Methyltransferase</keyword>
<dbReference type="InterPro" id="IPR023267">
    <property type="entry name" value="RCMT"/>
</dbReference>
<comment type="caution">
    <text evidence="8">The sequence shown here is derived from an EMBL/GenBank/DDBJ whole genome shotgun (WGS) entry which is preliminary data.</text>
</comment>
<feature type="active site" description="Nucleophile" evidence="6">
    <location>
        <position position="328"/>
    </location>
</feature>
<keyword evidence="3 6" id="KW-0808">Transferase</keyword>
<dbReference type="PANTHER" id="PTHR22807:SF30">
    <property type="entry name" value="28S RRNA (CYTOSINE(4447)-C(5))-METHYLTRANSFERASE-RELATED"/>
    <property type="match status" value="1"/>
</dbReference>
<dbReference type="PANTHER" id="PTHR22807">
    <property type="entry name" value="NOP2 YEAST -RELATED NOL1/NOP2/FMU SUN DOMAIN-CONTAINING"/>
    <property type="match status" value="1"/>
</dbReference>
<evidence type="ECO:0000256" key="5">
    <source>
        <dbReference type="ARBA" id="ARBA00022884"/>
    </source>
</evidence>
<dbReference type="InterPro" id="IPR029063">
    <property type="entry name" value="SAM-dependent_MTases_sf"/>
</dbReference>
<evidence type="ECO:0000256" key="3">
    <source>
        <dbReference type="ARBA" id="ARBA00022679"/>
    </source>
</evidence>
<dbReference type="SUPFAM" id="SSF53335">
    <property type="entry name" value="S-adenosyl-L-methionine-dependent methyltransferases"/>
    <property type="match status" value="1"/>
</dbReference>
<gene>
    <name evidence="8" type="ORF">ROSINTL182_09420</name>
</gene>
<feature type="domain" description="SAM-dependent MTase RsmB/NOP-type" evidence="7">
    <location>
        <begin position="89"/>
        <end position="405"/>
    </location>
</feature>
<reference evidence="8 9" key="1">
    <citation type="submission" date="2009-08" db="EMBL/GenBank/DDBJ databases">
        <authorList>
            <person name="Weinstock G."/>
            <person name="Sodergren E."/>
            <person name="Clifton S."/>
            <person name="Fulton L."/>
            <person name="Fulton B."/>
            <person name="Courtney L."/>
            <person name="Fronick C."/>
            <person name="Harrison M."/>
            <person name="Strong C."/>
            <person name="Farmer C."/>
            <person name="Delahaunty K."/>
            <person name="Markovic C."/>
            <person name="Hall O."/>
            <person name="Minx P."/>
            <person name="Tomlinson C."/>
            <person name="Mitreva M."/>
            <person name="Nelson J."/>
            <person name="Hou S."/>
            <person name="Wollam A."/>
            <person name="Pepin K.H."/>
            <person name="Johnson M."/>
            <person name="Bhonagiri V."/>
            <person name="Nash W.E."/>
            <person name="Warren W."/>
            <person name="Chinwalla A."/>
            <person name="Mardis E.R."/>
            <person name="Wilson R.K."/>
        </authorList>
    </citation>
    <scope>NUCLEOTIDE SEQUENCE [LARGE SCALE GENOMIC DNA]</scope>
    <source>
        <strain evidence="8 9">L1-82</strain>
    </source>
</reference>
<dbReference type="CDD" id="cd02440">
    <property type="entry name" value="AdoMet_MTases"/>
    <property type="match status" value="1"/>
</dbReference>
<keyword evidence="5 6" id="KW-0694">RNA-binding</keyword>
<keyword evidence="4 6" id="KW-0949">S-adenosyl-L-methionine</keyword>
<protein>
    <submittedName>
        <fullName evidence="8">NOL1/NOP2/sun family protein</fullName>
    </submittedName>
</protein>
<evidence type="ECO:0000256" key="6">
    <source>
        <dbReference type="PROSITE-ProRule" id="PRU01023"/>
    </source>
</evidence>
<dbReference type="Gene3D" id="3.30.70.1170">
    <property type="entry name" value="Sun protein, domain 3"/>
    <property type="match status" value="1"/>
</dbReference>
<feature type="non-terminal residue" evidence="8">
    <location>
        <position position="1"/>
    </location>
</feature>
<dbReference type="Pfam" id="PF17126">
    <property type="entry name" value="RsmF_methylt_CI"/>
    <property type="match status" value="1"/>
</dbReference>
<dbReference type="Gene3D" id="2.30.130.60">
    <property type="match status" value="1"/>
</dbReference>
<evidence type="ECO:0000313" key="9">
    <source>
        <dbReference type="Proteomes" id="UP000004828"/>
    </source>
</evidence>